<evidence type="ECO:0000259" key="6">
    <source>
        <dbReference type="Pfam" id="PF00933"/>
    </source>
</evidence>
<dbReference type="SUPFAM" id="SSF51445">
    <property type="entry name" value="(Trans)glycosidases"/>
    <property type="match status" value="1"/>
</dbReference>
<dbReference type="Gene3D" id="3.20.20.300">
    <property type="entry name" value="Glycoside hydrolase, family 3, N-terminal domain"/>
    <property type="match status" value="1"/>
</dbReference>
<organism evidence="8 9">
    <name type="scientific">Almyronema epifaneia S1</name>
    <dbReference type="NCBI Taxonomy" id="2991925"/>
    <lineage>
        <taxon>Bacteria</taxon>
        <taxon>Bacillati</taxon>
        <taxon>Cyanobacteriota</taxon>
        <taxon>Cyanophyceae</taxon>
        <taxon>Nodosilineales</taxon>
        <taxon>Nodosilineaceae</taxon>
        <taxon>Almyronema</taxon>
        <taxon>Almyronema epifaneia</taxon>
    </lineage>
</organism>
<accession>A0ABW6IBB1</accession>
<dbReference type="EC" id="3.2.1.52" evidence="3"/>
<keyword evidence="9" id="KW-1185">Reference proteome</keyword>
<dbReference type="PANTHER" id="PTHR30480">
    <property type="entry name" value="BETA-HEXOSAMINIDASE-RELATED"/>
    <property type="match status" value="1"/>
</dbReference>
<dbReference type="GO" id="GO:0016787">
    <property type="term" value="F:hydrolase activity"/>
    <property type="evidence" value="ECO:0007669"/>
    <property type="project" value="UniProtKB-KW"/>
</dbReference>
<evidence type="ECO:0000313" key="9">
    <source>
        <dbReference type="Proteomes" id="UP001600165"/>
    </source>
</evidence>
<keyword evidence="5" id="KW-0326">Glycosidase</keyword>
<keyword evidence="4 8" id="KW-0378">Hydrolase</keyword>
<comment type="caution">
    <text evidence="8">The sequence shown here is derived from an EMBL/GenBank/DDBJ whole genome shotgun (WGS) entry which is preliminary data.</text>
</comment>
<evidence type="ECO:0000256" key="2">
    <source>
        <dbReference type="ARBA" id="ARBA00005336"/>
    </source>
</evidence>
<feature type="domain" description="Glycoside hydrolase family 3 N-terminal" evidence="6">
    <location>
        <begin position="17"/>
        <end position="346"/>
    </location>
</feature>
<dbReference type="Pfam" id="PF00933">
    <property type="entry name" value="Glyco_hydro_3"/>
    <property type="match status" value="1"/>
</dbReference>
<evidence type="ECO:0000259" key="7">
    <source>
        <dbReference type="Pfam" id="PF18034"/>
    </source>
</evidence>
<reference evidence="8 9" key="1">
    <citation type="submission" date="2024-10" db="EMBL/GenBank/DDBJ databases">
        <authorList>
            <person name="Ratan Roy A."/>
            <person name="Morales Sandoval P.H."/>
            <person name="De Los Santos Villalobos S."/>
            <person name="Chakraborty S."/>
            <person name="Mukherjee J."/>
        </authorList>
    </citation>
    <scope>NUCLEOTIDE SEQUENCE [LARGE SCALE GENOMIC DNA]</scope>
    <source>
        <strain evidence="8 9">S1</strain>
    </source>
</reference>
<dbReference type="PROSITE" id="PS00775">
    <property type="entry name" value="GLYCOSYL_HYDROL_F3"/>
    <property type="match status" value="1"/>
</dbReference>
<gene>
    <name evidence="8" type="ORF">ACFVKH_01660</name>
</gene>
<sequence>MENAAVNPVLPSFEQLTLAEQVAQLVVIRTSGHLFDHEIEYPAWEADAATLRYCLQELGVGGVILLGGSAAEVGLRSQQLQAWASLPLLIAADIEEGIGQRFSGGTWFVPPMALGAIAQQDLPQALAYAEAMGAAIAQEALAIGLNWLLAPVVDVNNNPANPVINVRAFGAESQVVSQLSTAFIRGAQRHSVLTTAKHFPGHGDTAQDSHLALPTLAHTFERLCAVELPPFEAAIAAGVDAVMTAHLKLPALDAQYPATLSPALLSGLLRRDLGFSGLVVTDALIMGGITQQYGPYEAAVLAIEAGADILLMPADAEGVIQALCEAVQTGRLSHSRIQASLERLWRAKLKVAAAYQPSPPSKHAWEHIPPPPVRLEHLGQPSVRQLASEISQASLVASSTRLVPTQPLQNLILVDDWLNCRFLQRPAPAIALPAQLGCSQQILDTQNSGSVAVATPLPTLLQIFIRGNPFRGSAEIAQLAHTWFTALLQAQQLRGLVVYGSPYAFKSFLPQLADIPYCFSYGQMETAQAIALKTLFSPAAFKREGWDQRFTD</sequence>
<evidence type="ECO:0000313" key="8">
    <source>
        <dbReference type="EMBL" id="MFE4104965.1"/>
    </source>
</evidence>
<dbReference type="PANTHER" id="PTHR30480:SF13">
    <property type="entry name" value="BETA-HEXOSAMINIDASE"/>
    <property type="match status" value="1"/>
</dbReference>
<dbReference type="Gene3D" id="3.40.50.10870">
    <property type="entry name" value="Glycosyl hydrolase family 3"/>
    <property type="match status" value="1"/>
</dbReference>
<name>A0ABW6IBB1_9CYAN</name>
<dbReference type="InterPro" id="IPR050226">
    <property type="entry name" value="NagZ_Beta-hexosaminidase"/>
</dbReference>
<protein>
    <recommendedName>
        <fullName evidence="3">beta-N-acetylhexosaminidase</fullName>
        <ecNumber evidence="3">3.2.1.52</ecNumber>
    </recommendedName>
</protein>
<evidence type="ECO:0000256" key="3">
    <source>
        <dbReference type="ARBA" id="ARBA00012663"/>
    </source>
</evidence>
<dbReference type="InterPro" id="IPR019800">
    <property type="entry name" value="Glyco_hydro_3_AS"/>
</dbReference>
<dbReference type="Proteomes" id="UP001600165">
    <property type="component" value="Unassembled WGS sequence"/>
</dbReference>
<dbReference type="InterPro" id="IPR036962">
    <property type="entry name" value="Glyco_hydro_3_N_sf"/>
</dbReference>
<evidence type="ECO:0000256" key="1">
    <source>
        <dbReference type="ARBA" id="ARBA00001231"/>
    </source>
</evidence>
<dbReference type="InterPro" id="IPR001764">
    <property type="entry name" value="Glyco_hydro_3_N"/>
</dbReference>
<dbReference type="Pfam" id="PF18034">
    <property type="entry name" value="Bac_GH3_C"/>
    <property type="match status" value="1"/>
</dbReference>
<comment type="catalytic activity">
    <reaction evidence="1">
        <text>Hydrolysis of terminal non-reducing N-acetyl-D-hexosamine residues in N-acetyl-beta-D-hexosaminides.</text>
        <dbReference type="EC" id="3.2.1.52"/>
    </reaction>
</comment>
<dbReference type="InterPro" id="IPR017853">
    <property type="entry name" value="GH"/>
</dbReference>
<dbReference type="EMBL" id="JBHZOL010000008">
    <property type="protein sequence ID" value="MFE4104965.1"/>
    <property type="molecule type" value="Genomic_DNA"/>
</dbReference>
<evidence type="ECO:0000256" key="5">
    <source>
        <dbReference type="ARBA" id="ARBA00023295"/>
    </source>
</evidence>
<evidence type="ECO:0000256" key="4">
    <source>
        <dbReference type="ARBA" id="ARBA00022801"/>
    </source>
</evidence>
<proteinExistence type="inferred from homology"/>
<dbReference type="InterPro" id="IPR041518">
    <property type="entry name" value="Bac_GH3_C"/>
</dbReference>
<comment type="similarity">
    <text evidence="2">Belongs to the glycosyl hydrolase 3 family.</text>
</comment>
<feature type="domain" description="Bacterial Glycosyl hydrolase family 3 C-terminal" evidence="7">
    <location>
        <begin position="406"/>
        <end position="536"/>
    </location>
</feature>